<organism evidence="2 3">
    <name type="scientific">Cognatiyoonia koreensis</name>
    <dbReference type="NCBI Taxonomy" id="364200"/>
    <lineage>
        <taxon>Bacteria</taxon>
        <taxon>Pseudomonadati</taxon>
        <taxon>Pseudomonadota</taxon>
        <taxon>Alphaproteobacteria</taxon>
        <taxon>Rhodobacterales</taxon>
        <taxon>Paracoccaceae</taxon>
        <taxon>Cognatiyoonia</taxon>
    </lineage>
</organism>
<reference evidence="2 3" key="1">
    <citation type="submission" date="2016-10" db="EMBL/GenBank/DDBJ databases">
        <authorList>
            <person name="de Groot N.N."/>
        </authorList>
    </citation>
    <scope>NUCLEOTIDE SEQUENCE [LARGE SCALE GENOMIC DNA]</scope>
    <source>
        <strain evidence="2 3">DSM 17925</strain>
    </source>
</reference>
<gene>
    <name evidence="2" type="ORF">SAMN04488515_1508</name>
</gene>
<dbReference type="OrthoDB" id="7863406at2"/>
<dbReference type="STRING" id="364200.SAMN04488515_1508"/>
<dbReference type="EMBL" id="FOIZ01000001">
    <property type="protein sequence ID" value="SEW19167.1"/>
    <property type="molecule type" value="Genomic_DNA"/>
</dbReference>
<name>A0A1I0PXH3_9RHOB</name>
<accession>A0A1I0PXH3</accession>
<evidence type="ECO:0000256" key="1">
    <source>
        <dbReference type="SAM" id="MobiDB-lite"/>
    </source>
</evidence>
<evidence type="ECO:0000313" key="3">
    <source>
        <dbReference type="Proteomes" id="UP000199167"/>
    </source>
</evidence>
<feature type="region of interest" description="Disordered" evidence="1">
    <location>
        <begin position="36"/>
        <end position="69"/>
    </location>
</feature>
<dbReference type="AlphaFoldDB" id="A0A1I0PXH3"/>
<evidence type="ECO:0000313" key="2">
    <source>
        <dbReference type="EMBL" id="SEW19167.1"/>
    </source>
</evidence>
<sequence length="69" mass="7813">MTMSIRSIRYNPSTAAYEGRVDVIRGGQTFRYPCSVPGPLNMPMTDVRKSMQRSAARMSDSPPELFSRR</sequence>
<proteinExistence type="predicted"/>
<dbReference type="Proteomes" id="UP000199167">
    <property type="component" value="Unassembled WGS sequence"/>
</dbReference>
<protein>
    <submittedName>
        <fullName evidence="2">Uncharacterized protein</fullName>
    </submittedName>
</protein>
<keyword evidence="3" id="KW-1185">Reference proteome</keyword>